<organism evidence="2 3">
    <name type="scientific">Lactuca virosa</name>
    <dbReference type="NCBI Taxonomy" id="75947"/>
    <lineage>
        <taxon>Eukaryota</taxon>
        <taxon>Viridiplantae</taxon>
        <taxon>Streptophyta</taxon>
        <taxon>Embryophyta</taxon>
        <taxon>Tracheophyta</taxon>
        <taxon>Spermatophyta</taxon>
        <taxon>Magnoliopsida</taxon>
        <taxon>eudicotyledons</taxon>
        <taxon>Gunneridae</taxon>
        <taxon>Pentapetalae</taxon>
        <taxon>asterids</taxon>
        <taxon>campanulids</taxon>
        <taxon>Asterales</taxon>
        <taxon>Asteraceae</taxon>
        <taxon>Cichorioideae</taxon>
        <taxon>Cichorieae</taxon>
        <taxon>Lactucinae</taxon>
        <taxon>Lactuca</taxon>
    </lineage>
</organism>
<feature type="compositionally biased region" description="Basic and acidic residues" evidence="1">
    <location>
        <begin position="1"/>
        <end position="14"/>
    </location>
</feature>
<evidence type="ECO:0000313" key="2">
    <source>
        <dbReference type="EMBL" id="CAH1415145.1"/>
    </source>
</evidence>
<keyword evidence="3" id="KW-1185">Reference proteome</keyword>
<accession>A0AAU9LM46</accession>
<proteinExistence type="predicted"/>
<gene>
    <name evidence="2" type="ORF">LVIROSA_LOCUS3011</name>
</gene>
<dbReference type="InterPro" id="IPR052674">
    <property type="entry name" value="SelWTH-like"/>
</dbReference>
<evidence type="ECO:0000256" key="1">
    <source>
        <dbReference type="SAM" id="MobiDB-lite"/>
    </source>
</evidence>
<dbReference type="AlphaFoldDB" id="A0AAU9LM46"/>
<protein>
    <submittedName>
        <fullName evidence="2">Uncharacterized protein</fullName>
    </submittedName>
</protein>
<comment type="caution">
    <text evidence="2">The sequence shown here is derived from an EMBL/GenBank/DDBJ whole genome shotgun (WGS) entry which is preliminary data.</text>
</comment>
<sequence>MAPSKRKNDGKADIASKNLKSTRATRRSTRQASQGVAKVVLEAAPKIKKAKLSSMEKPDTKAKPGSKEKPQPKPKTTEEAAAAEDPPSNGVNGSKTIVIEHCKQCTQLKKWAAKVKLGLETAVSGINVLVNPEKILSRELNRDFEEFLSSSSKMKHIKTSSIPCSISESNSISKSVDLDSTSGTMDWQKDLVKAIHELVSFYELRFSHVVKLEDNLFKSKKTAQIFLLQQDRKKRLRMIQDIIATEITANKQ</sequence>
<dbReference type="GO" id="GO:0005794">
    <property type="term" value="C:Golgi apparatus"/>
    <property type="evidence" value="ECO:0007669"/>
    <property type="project" value="TreeGrafter"/>
</dbReference>
<feature type="region of interest" description="Disordered" evidence="1">
    <location>
        <begin position="1"/>
        <end position="94"/>
    </location>
</feature>
<reference evidence="2 3" key="1">
    <citation type="submission" date="2022-01" db="EMBL/GenBank/DDBJ databases">
        <authorList>
            <person name="Xiong W."/>
            <person name="Schranz E."/>
        </authorList>
    </citation>
    <scope>NUCLEOTIDE SEQUENCE [LARGE SCALE GENOMIC DNA]</scope>
</reference>
<dbReference type="EMBL" id="CAKMRJ010000001">
    <property type="protein sequence ID" value="CAH1415145.1"/>
    <property type="molecule type" value="Genomic_DNA"/>
</dbReference>
<name>A0AAU9LM46_9ASTR</name>
<feature type="compositionally biased region" description="Basic and acidic residues" evidence="1">
    <location>
        <begin position="54"/>
        <end position="78"/>
    </location>
</feature>
<dbReference type="PANTHER" id="PTHR33638:SF1">
    <property type="entry name" value="SELENOPROTEIN H"/>
    <property type="match status" value="1"/>
</dbReference>
<dbReference type="PANTHER" id="PTHR33638">
    <property type="entry name" value="SELENOPROTEIN H"/>
    <property type="match status" value="1"/>
</dbReference>
<dbReference type="Proteomes" id="UP001157418">
    <property type="component" value="Unassembled WGS sequence"/>
</dbReference>
<evidence type="ECO:0000313" key="3">
    <source>
        <dbReference type="Proteomes" id="UP001157418"/>
    </source>
</evidence>